<evidence type="ECO:0000256" key="15">
    <source>
        <dbReference type="ARBA" id="ARBA00022553"/>
    </source>
</evidence>
<evidence type="ECO:0000256" key="14">
    <source>
        <dbReference type="ARBA" id="ARBA00022536"/>
    </source>
</evidence>
<dbReference type="FunFam" id="2.60.40.10:FF:001616">
    <property type="entry name" value="Sortilin related receptor 1"/>
    <property type="match status" value="1"/>
</dbReference>
<dbReference type="OrthoDB" id="443634at2759"/>
<evidence type="ECO:0000313" key="37">
    <source>
        <dbReference type="Proteomes" id="UP000198323"/>
    </source>
</evidence>
<feature type="disulfide bond" evidence="32">
    <location>
        <begin position="970"/>
        <end position="988"/>
    </location>
</feature>
<evidence type="ECO:0000256" key="22">
    <source>
        <dbReference type="ARBA" id="ARBA00022824"/>
    </source>
</evidence>
<feature type="repeat" description="LDL-receptor class B" evidence="33">
    <location>
        <begin position="729"/>
        <end position="772"/>
    </location>
</feature>
<dbReference type="FunFam" id="4.10.400.10:FF:000039">
    <property type="entry name" value="Sortilin related receptor 1"/>
    <property type="match status" value="1"/>
</dbReference>
<feature type="disulfide bond" evidence="32">
    <location>
        <begin position="1140"/>
        <end position="1155"/>
    </location>
</feature>
<dbReference type="InterPro" id="IPR050310">
    <property type="entry name" value="VPS10-sortilin"/>
</dbReference>
<dbReference type="GO" id="GO:0005794">
    <property type="term" value="C:Golgi apparatus"/>
    <property type="evidence" value="ECO:0007669"/>
    <property type="project" value="UniProtKB-SubCell"/>
</dbReference>
<dbReference type="FunFam" id="4.10.400.10:FF:000036">
    <property type="entry name" value="Sortilin related receptor 1"/>
    <property type="match status" value="1"/>
</dbReference>
<dbReference type="InterPro" id="IPR006581">
    <property type="entry name" value="VPS10"/>
</dbReference>
<dbReference type="PROSITE" id="PS51120">
    <property type="entry name" value="LDLRB"/>
    <property type="match status" value="3"/>
</dbReference>
<dbReference type="SUPFAM" id="SSF49265">
    <property type="entry name" value="Fibronectin type III"/>
    <property type="match status" value="2"/>
</dbReference>
<dbReference type="Pfam" id="PF15902">
    <property type="entry name" value="Sortilin-Vps10"/>
    <property type="match status" value="1"/>
</dbReference>
<evidence type="ECO:0000256" key="32">
    <source>
        <dbReference type="PROSITE-ProRule" id="PRU00124"/>
    </source>
</evidence>
<evidence type="ECO:0000256" key="12">
    <source>
        <dbReference type="ARBA" id="ARBA00022475"/>
    </source>
</evidence>
<evidence type="ECO:0000256" key="17">
    <source>
        <dbReference type="ARBA" id="ARBA00022685"/>
    </source>
</evidence>
<dbReference type="PANTHER" id="PTHR12106:SF27">
    <property type="entry name" value="SORTILIN-RELATED RECEPTOR"/>
    <property type="match status" value="1"/>
</dbReference>
<feature type="disulfide bond" evidence="32">
    <location>
        <begin position="982"/>
        <end position="997"/>
    </location>
</feature>
<evidence type="ECO:0000256" key="26">
    <source>
        <dbReference type="ARBA" id="ARBA00023157"/>
    </source>
</evidence>
<keyword evidence="37" id="KW-1185">Reference proteome</keyword>
<feature type="domain" description="Fibronectin type-III" evidence="35">
    <location>
        <begin position="1719"/>
        <end position="1810"/>
    </location>
</feature>
<dbReference type="FunFam" id="4.10.400.10:FF:000033">
    <property type="entry name" value="Sortilin-related receptor isoform A"/>
    <property type="match status" value="1"/>
</dbReference>
<feature type="disulfide bond" evidence="32">
    <location>
        <begin position="1304"/>
        <end position="1316"/>
    </location>
</feature>
<keyword evidence="27" id="KW-0675">Receptor</keyword>
<dbReference type="InterPro" id="IPR031777">
    <property type="entry name" value="Sortilin_C"/>
</dbReference>
<dbReference type="Gene3D" id="2.120.10.30">
    <property type="entry name" value="TolB, C-terminal domain"/>
    <property type="match status" value="1"/>
</dbReference>
<dbReference type="FunFam" id="4.10.400.10:FF:000027">
    <property type="entry name" value="Sortilin related receptor 1"/>
    <property type="match status" value="1"/>
</dbReference>
<dbReference type="Gene3D" id="2.60.40.10">
    <property type="entry name" value="Immunoglobulins"/>
    <property type="match status" value="3"/>
</dbReference>
<dbReference type="InterPro" id="IPR015943">
    <property type="entry name" value="WD40/YVTN_repeat-like_dom_sf"/>
</dbReference>
<dbReference type="GO" id="GO:0045053">
    <property type="term" value="P:protein retention in Golgi apparatus"/>
    <property type="evidence" value="ECO:0007669"/>
    <property type="project" value="TreeGrafter"/>
</dbReference>
<dbReference type="InterPro" id="IPR036116">
    <property type="entry name" value="FN3_sf"/>
</dbReference>
<dbReference type="SMART" id="SM00135">
    <property type="entry name" value="LY"/>
    <property type="match status" value="5"/>
</dbReference>
<evidence type="ECO:0000256" key="1">
    <source>
        <dbReference type="ARBA" id="ARBA00004115"/>
    </source>
</evidence>
<dbReference type="STRING" id="9009.A0A226NDY1"/>
<keyword evidence="13" id="KW-0964">Secreted</keyword>
<keyword evidence="16" id="KW-0254">Endocytosis</keyword>
<feature type="disulfide bond" evidence="32">
    <location>
        <begin position="1273"/>
        <end position="1288"/>
    </location>
</feature>
<dbReference type="InterPro" id="IPR031778">
    <property type="entry name" value="Sortilin_N"/>
</dbReference>
<evidence type="ECO:0000256" key="34">
    <source>
        <dbReference type="SAM" id="Phobius"/>
    </source>
</evidence>
<dbReference type="SMART" id="SM00060">
    <property type="entry name" value="FN3"/>
    <property type="match status" value="4"/>
</dbReference>
<dbReference type="SMART" id="SM00602">
    <property type="entry name" value="VPS10"/>
    <property type="match status" value="1"/>
</dbReference>
<dbReference type="GO" id="GO:0005789">
    <property type="term" value="C:endoplasmic reticulum membrane"/>
    <property type="evidence" value="ECO:0007669"/>
    <property type="project" value="UniProtKB-SubCell"/>
</dbReference>
<evidence type="ECO:0000259" key="35">
    <source>
        <dbReference type="PROSITE" id="PS50853"/>
    </source>
</evidence>
<dbReference type="SUPFAM" id="SSF57424">
    <property type="entry name" value="LDL receptor-like module"/>
    <property type="match status" value="11"/>
</dbReference>
<keyword evidence="24" id="KW-0333">Golgi apparatus</keyword>
<dbReference type="Gene3D" id="2.10.70.80">
    <property type="match status" value="1"/>
</dbReference>
<feature type="non-terminal residue" evidence="36">
    <location>
        <position position="1"/>
    </location>
</feature>
<keyword evidence="26 32" id="KW-1015">Disulfide bond</keyword>
<keyword evidence="20" id="KW-0677">Repeat</keyword>
<dbReference type="FunFam" id="4.10.400.10:FF:000030">
    <property type="entry name" value="Sortilin related receptor 1"/>
    <property type="match status" value="1"/>
</dbReference>
<comment type="similarity">
    <text evidence="9">Belongs to the VPS10-related sortilin family. SORL1 subfamily.</text>
</comment>
<feature type="disulfide bond" evidence="32">
    <location>
        <begin position="1311"/>
        <end position="1329"/>
    </location>
</feature>
<feature type="disulfide bond" evidence="32">
    <location>
        <begin position="1023"/>
        <end position="1038"/>
    </location>
</feature>
<sequence length="1956" mass="218846">VSLNDSHNQMVVHWAGEKSNVIVALARDSLSLLGPKNSDVYISYDYGKSFKKISERFSFGDGNSSAVAIAQFYHSPANNQRYIFVDAFVPYLWITTDFCKSIQGFSIPFRAADLLLHSRNPNLVLGFDRSHPNKQLWKSDDFGQTWIMIQEHVKSFSWGVEPYDKPNTVYIERHEPSGTSTVIRSTDFFQTRENKEVILEDVEDFQLRDKYLFATKAVRLLGNLQPSSVQLWVSFNRKPMRVAQFVTKHPIKEYYIADASEDQVFVCVSHDDNRTNLYISEAEGLKFSLYFANEPFADFHRVEGVRGVYIATLLNGSFSEENMRSVITFDKGGTWEPLQPPTETRYGEKTHCELSQGCSLHLAQRLSQLLNFQLRRMPILSKESAPGLIIATGSIGKSMAKKTNVYISSSAGARWREALSGPHYYTWGDHGGILVAIAQGMETDQLKYSTNEGETWKSFTFSEKPVFVYGLLTEPGEKSTIFTIFGSYKENGHSWLILQVNTSDVLGVPCTENDYKLWSPSDERGNECLLGHKTVFKRRTPHATCFNGEDFDRPVMVSNCSCTREDFECDFGFKLSEDLSLEVCIPDPEFAGKPYDPPVPCPVGSTYRRTRGYRKISGDTCMGGDIEARLEGELVPCPLAEENEFILYATRYSIHRYDLASGLSQELPLAGLRGAVALDFDYEHNCLYWADVTLDIIQRLCLNGSSGQEIIISTGLETVEALAFEPLSQLLYWVNAGIPKIEVANPDGDLRLTVLNSSILERPRALALVPREGLMFWTDWGDSRPGIYRSDMDGSSASCIVSEGVRWPNGISVDDHWVYWTEAYMDRIERVDFNGLQRSVILDSLPHPYAIAVFKNEIYWNDWSQLSIFRASKNSGSRMETLVGRLNGIMDMKIFYRGKTTGQNACIAHPCSLLCLPKSNNGRSCKCPEGVSSTMLPSGEMRCDCPHGYSMKNNTCVKEENTCLPNQYRCFNGNCINSIWQCDNNNDCGDMSDEKNCPTTVCDAETQFRCRESGTCIPLSYKCDLEDDCGDNSDESHCEAHQCRKDEFSCSSGMCIRLSWRCDDDNDCRDWSDEANCTMFRTCEASSFQCLNGHCIPQRWACDGDADCQDGSDEDPASCEKKCNGFQCPNGTCISTSKHCNGITDCADASDEQDCEIPLCTRYMDFVCKNRQQCLSHSMVCDGEIQCEDGSDEDASYAGCAQEPEFHRTCDQFSFQCANGVCISLVWKCDGMDDCGDYSDEASCENPTDAPNCSRYYQFQCGNRHCIPNQWKCDGENDCGDWSDEKECEGSPLLPITTAVPPTCLPNHFRCVSGACITNSWVCDGYRDCADGSDEDACPSSHPNVTASPPAPRGRCSRAEFECQQLHKCIPNWKRCDGRRDCQDGTDERNCPTHSSLSCPQGYRCEDGEACLLVSEHCDGFLDCSDGSDERNCTVPDAPFNLQLAVKKEAEGVVLGSWSPPVNAHGLIREFIVEYSSSGSKEWSSLRTTKNYTEIKNLQVNTLYTVRVAAVTSRGVGNWSVSKSITTIKGKVIPPPVIRIEGYTEDSVSFSLKMNTNIKVSGYVVNIYWTFDAHRQEKRTLTIEGEKSVQKVANLTAHTPYEISAWAKTELGDSPLSFVHVVTGGTRPIPPSLKARAINQTAVECTWTGPRGVVYGIFYATSFLELYRTPHNTTTTFHNATVIVQRDEQYLFLVRVMSPYQGPPSDYVVVKMIPDNRLPPRHLHAVLTGKTFAVIKWESPYDSPDQDMLYAVAVKDLVRKTDKIYKVKTRNSTVEYTIKKLEPGGKYHVIVQLGNMSKESTMMINTVPVELCCCFYPSQGYEVLMFDSLVNRTAYLGNTTENFFKVSNLKIGHNYSFAVRARCLYGGQMCGEPATLLYDELGSGEDSSESSMGRSTDVAAIVVPILFLLLVALGAGFVVLYTRHRRLQSSFTAFANSHYSSRLGSAIFSSGDDLGM</sequence>
<comment type="caution">
    <text evidence="36">The sequence shown here is derived from an EMBL/GenBank/DDBJ whole genome shotgun (WGS) entry which is preliminary data.</text>
</comment>
<keyword evidence="18 34" id="KW-0812">Transmembrane</keyword>
<dbReference type="FunFam" id="2.130.10.10:FF:000303">
    <property type="entry name" value="Sortilin related receptor 1"/>
    <property type="match status" value="1"/>
</dbReference>
<feature type="disulfide bond" evidence="32">
    <location>
        <begin position="1376"/>
        <end position="1391"/>
    </location>
</feature>
<dbReference type="CDD" id="cd00112">
    <property type="entry name" value="LDLa"/>
    <property type="match status" value="10"/>
</dbReference>
<accession>A0A226NDY1</accession>
<dbReference type="GO" id="GO:0006892">
    <property type="term" value="P:post-Golgi vesicle-mediated transport"/>
    <property type="evidence" value="ECO:0007669"/>
    <property type="project" value="TreeGrafter"/>
</dbReference>
<dbReference type="GO" id="GO:0005576">
    <property type="term" value="C:extracellular region"/>
    <property type="evidence" value="ECO:0007669"/>
    <property type="project" value="UniProtKB-SubCell"/>
</dbReference>
<evidence type="ECO:0000256" key="21">
    <source>
        <dbReference type="ARBA" id="ARBA00022753"/>
    </source>
</evidence>
<feature type="disulfide bond" evidence="32">
    <location>
        <begin position="1043"/>
        <end position="1055"/>
    </location>
</feature>
<dbReference type="EMBL" id="MCFN01000082">
    <property type="protein sequence ID" value="OXB65754.1"/>
    <property type="molecule type" value="Genomic_DNA"/>
</dbReference>
<keyword evidence="12" id="KW-1003">Cell membrane</keyword>
<dbReference type="GO" id="GO:0032585">
    <property type="term" value="C:multivesicular body membrane"/>
    <property type="evidence" value="ECO:0007669"/>
    <property type="project" value="UniProtKB-SubCell"/>
</dbReference>
<evidence type="ECO:0000256" key="28">
    <source>
        <dbReference type="ARBA" id="ARBA00023180"/>
    </source>
</evidence>
<keyword evidence="11" id="KW-0813">Transport</keyword>
<dbReference type="Pfam" id="PF00057">
    <property type="entry name" value="Ldl_recept_a"/>
    <property type="match status" value="11"/>
</dbReference>
<dbReference type="Gene3D" id="2.130.10.10">
    <property type="entry name" value="YVTN repeat-like/Quinoprotein amine dehydrogenase"/>
    <property type="match status" value="1"/>
</dbReference>
<dbReference type="PROSITE" id="PS01209">
    <property type="entry name" value="LDLRA_1"/>
    <property type="match status" value="6"/>
</dbReference>
<evidence type="ECO:0000256" key="16">
    <source>
        <dbReference type="ARBA" id="ARBA00022583"/>
    </source>
</evidence>
<dbReference type="FunFam" id="4.10.400.10:FF:000060">
    <property type="entry name" value="Sortilin related receptor 1"/>
    <property type="match status" value="1"/>
</dbReference>
<dbReference type="GO" id="GO:0030658">
    <property type="term" value="C:transport vesicle membrane"/>
    <property type="evidence" value="ECO:0007669"/>
    <property type="project" value="UniProtKB-SubCell"/>
</dbReference>
<protein>
    <recommendedName>
        <fullName evidence="10">Sortilin-related receptor</fullName>
    </recommendedName>
    <alternativeName>
        <fullName evidence="30">Low-density lipoprotein receptor relative with 11 ligand-binding repeats</fullName>
    </alternativeName>
    <alternativeName>
        <fullName evidence="31">Sorting protein-related receptor containing LDLR class A repeats</fullName>
    </alternativeName>
</protein>
<evidence type="ECO:0000256" key="13">
    <source>
        <dbReference type="ARBA" id="ARBA00022525"/>
    </source>
</evidence>
<dbReference type="FunFam" id="2.120.10.30:FF:000021">
    <property type="entry name" value="Sortilin-related receptor isoform A"/>
    <property type="match status" value="1"/>
</dbReference>
<keyword evidence="22" id="KW-0256">Endoplasmic reticulum</keyword>
<feature type="disulfide bond" evidence="32">
    <location>
        <begin position="1399"/>
        <end position="1411"/>
    </location>
</feature>
<dbReference type="InterPro" id="IPR002172">
    <property type="entry name" value="LDrepeatLR_classA_rpt"/>
</dbReference>
<evidence type="ECO:0000256" key="20">
    <source>
        <dbReference type="ARBA" id="ARBA00022737"/>
    </source>
</evidence>
<evidence type="ECO:0000256" key="31">
    <source>
        <dbReference type="ARBA" id="ARBA00032450"/>
    </source>
</evidence>
<dbReference type="CDD" id="cd00063">
    <property type="entry name" value="FN3"/>
    <property type="match status" value="3"/>
</dbReference>
<feature type="disulfide bond" evidence="32">
    <location>
        <begin position="1083"/>
        <end position="1095"/>
    </location>
</feature>
<keyword evidence="17" id="KW-0165">Cleavage on pair of basic residues</keyword>
<feature type="disulfide bond" evidence="32">
    <location>
        <begin position="1090"/>
        <end position="1108"/>
    </location>
</feature>
<dbReference type="InterPro" id="IPR013783">
    <property type="entry name" value="Ig-like_fold"/>
</dbReference>
<dbReference type="PROSITE" id="PS50853">
    <property type="entry name" value="FN3"/>
    <property type="match status" value="3"/>
</dbReference>
<dbReference type="Pfam" id="PF00058">
    <property type="entry name" value="Ldl_recept_b"/>
    <property type="match status" value="1"/>
</dbReference>
<dbReference type="Gene3D" id="4.10.400.10">
    <property type="entry name" value="Low-density Lipoprotein Receptor"/>
    <property type="match status" value="11"/>
</dbReference>
<evidence type="ECO:0000256" key="24">
    <source>
        <dbReference type="ARBA" id="ARBA00023034"/>
    </source>
</evidence>
<dbReference type="GO" id="GO:0055038">
    <property type="term" value="C:recycling endosome membrane"/>
    <property type="evidence" value="ECO:0007669"/>
    <property type="project" value="UniProtKB-SubCell"/>
</dbReference>
<dbReference type="FunFam" id="3.30.60.270:FF:000002">
    <property type="entry name" value="Sortilin-related receptor isoform A"/>
    <property type="match status" value="1"/>
</dbReference>
<feature type="repeat" description="LDL-receptor class B" evidence="33">
    <location>
        <begin position="773"/>
        <end position="817"/>
    </location>
</feature>
<dbReference type="FunFam" id="2.10.70.80:FF:000002">
    <property type="entry name" value="Sortilin-related receptor isoform A"/>
    <property type="match status" value="1"/>
</dbReference>
<evidence type="ECO:0000256" key="7">
    <source>
        <dbReference type="ARBA" id="ARBA00004545"/>
    </source>
</evidence>
<dbReference type="Pfam" id="PF15901">
    <property type="entry name" value="Sortilin_C"/>
    <property type="match status" value="1"/>
</dbReference>
<feature type="transmembrane region" description="Helical" evidence="34">
    <location>
        <begin position="1898"/>
        <end position="1921"/>
    </location>
</feature>
<feature type="disulfide bond" evidence="32">
    <location>
        <begin position="1261"/>
        <end position="1279"/>
    </location>
</feature>
<evidence type="ECO:0000256" key="6">
    <source>
        <dbReference type="ARBA" id="ARBA00004480"/>
    </source>
</evidence>
<dbReference type="InterPro" id="IPR057841">
    <property type="entry name" value="FN3_SORL1"/>
</dbReference>
<evidence type="ECO:0000256" key="2">
    <source>
        <dbReference type="ARBA" id="ARBA00004158"/>
    </source>
</evidence>
<dbReference type="FunFam" id="4.10.400.10:FF:000006">
    <property type="entry name" value="Putative low-density lipoprotein receptor"/>
    <property type="match status" value="1"/>
</dbReference>
<evidence type="ECO:0000256" key="10">
    <source>
        <dbReference type="ARBA" id="ARBA00013467"/>
    </source>
</evidence>
<feature type="disulfide bond" evidence="32">
    <location>
        <begin position="1128"/>
        <end position="1146"/>
    </location>
</feature>
<feature type="domain" description="Fibronectin type-III" evidence="35">
    <location>
        <begin position="1534"/>
        <end position="1629"/>
    </location>
</feature>
<keyword evidence="21" id="KW-0967">Endosome</keyword>
<dbReference type="Pfam" id="PF00041">
    <property type="entry name" value="fn3"/>
    <property type="match status" value="1"/>
</dbReference>
<feature type="disulfide bond" evidence="32">
    <location>
        <begin position="1210"/>
        <end position="1222"/>
    </location>
</feature>
<gene>
    <name evidence="36" type="ORF">ASZ78_004430</name>
</gene>
<feature type="disulfide bond" evidence="32">
    <location>
        <begin position="1217"/>
        <end position="1235"/>
    </location>
</feature>
<evidence type="ECO:0000256" key="9">
    <source>
        <dbReference type="ARBA" id="ARBA00007041"/>
    </source>
</evidence>
<dbReference type="Pfam" id="PF25814">
    <property type="entry name" value="fn3_SORL1"/>
    <property type="match status" value="1"/>
</dbReference>
<evidence type="ECO:0000256" key="11">
    <source>
        <dbReference type="ARBA" id="ARBA00022448"/>
    </source>
</evidence>
<evidence type="ECO:0000256" key="8">
    <source>
        <dbReference type="ARBA" id="ARBA00004613"/>
    </source>
</evidence>
<dbReference type="SUPFAM" id="SSF110296">
    <property type="entry name" value="Oligoxyloglucan reducing end-specific cellobiohydrolase"/>
    <property type="match status" value="1"/>
</dbReference>
<dbReference type="InterPro" id="IPR011042">
    <property type="entry name" value="6-blade_b-propeller_TolB-like"/>
</dbReference>
<dbReference type="SUPFAM" id="SSF63825">
    <property type="entry name" value="YWTD domain"/>
    <property type="match status" value="1"/>
</dbReference>
<dbReference type="FunFam" id="4.10.400.10:FF:000041">
    <property type="entry name" value="Sortilin related receptor 1"/>
    <property type="match status" value="1"/>
</dbReference>
<dbReference type="FunFam" id="2.60.40.10:FF:000404">
    <property type="entry name" value="Sortilin related receptor 1"/>
    <property type="match status" value="1"/>
</dbReference>
<dbReference type="Gene3D" id="3.30.60.270">
    <property type="match status" value="1"/>
</dbReference>
<comment type="caution">
    <text evidence="32">Lacks conserved residue(s) required for the propagation of feature annotation.</text>
</comment>
<feature type="disulfide bond" evidence="32">
    <location>
        <begin position="1323"/>
        <end position="1338"/>
    </location>
</feature>
<dbReference type="FunFam" id="4.10.400.10:FF:000037">
    <property type="entry name" value="Sortilin related receptor 1"/>
    <property type="match status" value="1"/>
</dbReference>
<keyword evidence="23 34" id="KW-1133">Transmembrane helix</keyword>
<feature type="disulfide bond" evidence="32">
    <location>
        <begin position="1062"/>
        <end position="1077"/>
    </location>
</feature>
<name>A0A226NDY1_CALSU</name>
<evidence type="ECO:0000256" key="25">
    <source>
        <dbReference type="ARBA" id="ARBA00023136"/>
    </source>
</evidence>
<feature type="disulfide bond" evidence="32">
    <location>
        <begin position="1229"/>
        <end position="1244"/>
    </location>
</feature>
<evidence type="ECO:0000256" key="30">
    <source>
        <dbReference type="ARBA" id="ARBA00029896"/>
    </source>
</evidence>
<reference evidence="36 37" key="1">
    <citation type="submission" date="2016-07" db="EMBL/GenBank/DDBJ databases">
        <title>Disparate Historic Effective Population Sizes Predicted by Modern Levels of Genome Diversity for the Scaled Quail (Callipepla squamata) and the Northern Bobwhite (Colinus virginianus): Inferences from First and Second Generation Draft Genome Assemblies for Sympatric New World Quail.</title>
        <authorList>
            <person name="Oldeschulte D.L."/>
            <person name="Halley Y.A."/>
            <person name="Bhattarai E.K."/>
            <person name="Brashear W.A."/>
            <person name="Hill J."/>
            <person name="Metz R.P."/>
            <person name="Johnson C.D."/>
            <person name="Rollins D."/>
            <person name="Peterson M.J."/>
            <person name="Bickhart D.M."/>
            <person name="Decker J.E."/>
            <person name="Seabury C.M."/>
        </authorList>
    </citation>
    <scope>NUCLEOTIDE SEQUENCE [LARGE SCALE GENOMIC DNA]</scope>
    <source>
        <strain evidence="36 37">Texas</strain>
        <tissue evidence="36">Leg muscle</tissue>
    </source>
</reference>
<dbReference type="PANTHER" id="PTHR12106">
    <property type="entry name" value="SORTILIN RELATED"/>
    <property type="match status" value="1"/>
</dbReference>
<keyword evidence="15" id="KW-0597">Phosphoprotein</keyword>
<evidence type="ECO:0000256" key="3">
    <source>
        <dbReference type="ARBA" id="ARBA00004212"/>
    </source>
</evidence>
<evidence type="ECO:0000256" key="19">
    <source>
        <dbReference type="ARBA" id="ARBA00022729"/>
    </source>
</evidence>
<evidence type="ECO:0000256" key="27">
    <source>
        <dbReference type="ARBA" id="ARBA00023170"/>
    </source>
</evidence>
<dbReference type="PROSITE" id="PS50068">
    <property type="entry name" value="LDLRA_2"/>
    <property type="match status" value="11"/>
</dbReference>
<dbReference type="InterPro" id="IPR036055">
    <property type="entry name" value="LDL_receptor-like_sf"/>
</dbReference>
<evidence type="ECO:0000256" key="18">
    <source>
        <dbReference type="ARBA" id="ARBA00022692"/>
    </source>
</evidence>
<dbReference type="InterPro" id="IPR023415">
    <property type="entry name" value="LDLR_class-A_CS"/>
</dbReference>
<keyword evidence="25 34" id="KW-0472">Membrane</keyword>
<feature type="disulfide bond" evidence="32">
    <location>
        <begin position="1418"/>
        <end position="1433"/>
    </location>
</feature>
<proteinExistence type="inferred from homology"/>
<dbReference type="InterPro" id="IPR000033">
    <property type="entry name" value="LDLR_classB_rpt"/>
</dbReference>
<keyword evidence="28" id="KW-0325">Glycoprotein</keyword>
<evidence type="ECO:0000313" key="36">
    <source>
        <dbReference type="EMBL" id="OXB65754.1"/>
    </source>
</evidence>
<feature type="domain" description="Fibronectin type-III" evidence="35">
    <location>
        <begin position="1438"/>
        <end position="1530"/>
    </location>
</feature>
<dbReference type="GO" id="GO:0005886">
    <property type="term" value="C:plasma membrane"/>
    <property type="evidence" value="ECO:0007669"/>
    <property type="project" value="UniProtKB-SubCell"/>
</dbReference>
<keyword evidence="29" id="KW-0968">Cytoplasmic vesicle</keyword>
<dbReference type="GO" id="GO:0031901">
    <property type="term" value="C:early endosome membrane"/>
    <property type="evidence" value="ECO:0007669"/>
    <property type="project" value="UniProtKB-SubCell"/>
</dbReference>
<dbReference type="FunFam" id="2.60.40.10:FF:000461">
    <property type="entry name" value="Sortilin related receptor 1"/>
    <property type="match status" value="1"/>
</dbReference>
<organism evidence="36 37">
    <name type="scientific">Callipepla squamata</name>
    <name type="common">Scaled quail</name>
    <dbReference type="NCBI Taxonomy" id="9009"/>
    <lineage>
        <taxon>Eukaryota</taxon>
        <taxon>Metazoa</taxon>
        <taxon>Chordata</taxon>
        <taxon>Craniata</taxon>
        <taxon>Vertebrata</taxon>
        <taxon>Euteleostomi</taxon>
        <taxon>Archelosauria</taxon>
        <taxon>Archosauria</taxon>
        <taxon>Dinosauria</taxon>
        <taxon>Saurischia</taxon>
        <taxon>Theropoda</taxon>
        <taxon>Coelurosauria</taxon>
        <taxon>Aves</taxon>
        <taxon>Neognathae</taxon>
        <taxon>Galloanserae</taxon>
        <taxon>Galliformes</taxon>
        <taxon>Odontophoridae</taxon>
        <taxon>Callipepla</taxon>
    </lineage>
</organism>
<dbReference type="PRINTS" id="PR00261">
    <property type="entry name" value="LDLRECEPTOR"/>
</dbReference>
<comment type="subcellular location">
    <subcellularLocation>
        <location evidence="4">Cell membrane</location>
        <topology evidence="4">Single-pass type I membrane protein</topology>
    </subcellularLocation>
    <subcellularLocation>
        <location evidence="3">Cytoplasmic vesicle</location>
        <location evidence="3">Secretory vesicle membrane</location>
        <topology evidence="3">Single-pass type I membrane protein</topology>
    </subcellularLocation>
    <subcellularLocation>
        <location evidence="2">Early endosome membrane</location>
        <topology evidence="2">Single-pass type I membrane protein</topology>
    </subcellularLocation>
    <subcellularLocation>
        <location evidence="1">Endoplasmic reticulum membrane</location>
        <topology evidence="1">Single-pass type I membrane protein</topology>
    </subcellularLocation>
    <subcellularLocation>
        <location evidence="7">Endosome</location>
        <location evidence="7">Multivesicular body membrane</location>
        <topology evidence="7">Single-pass type I membrane protein</topology>
    </subcellularLocation>
    <subcellularLocation>
        <location evidence="5">Golgi apparatus</location>
        <location evidence="5">trans-Golgi network membrane</location>
        <topology evidence="5">Single-pass type I membrane protein</topology>
    </subcellularLocation>
    <subcellularLocation>
        <location evidence="6">Recycling endosome membrane</location>
        <topology evidence="6">Single-pass type I membrane protein</topology>
    </subcellularLocation>
    <subcellularLocation>
        <location evidence="8">Secreted</location>
    </subcellularLocation>
</comment>
<evidence type="ECO:0000256" key="33">
    <source>
        <dbReference type="PROSITE-ProRule" id="PRU00461"/>
    </source>
</evidence>
<dbReference type="SMART" id="SM00192">
    <property type="entry name" value="LDLa"/>
    <property type="match status" value="11"/>
</dbReference>
<evidence type="ECO:0000256" key="5">
    <source>
        <dbReference type="ARBA" id="ARBA00004393"/>
    </source>
</evidence>
<evidence type="ECO:0000256" key="23">
    <source>
        <dbReference type="ARBA" id="ARBA00022989"/>
    </source>
</evidence>
<keyword evidence="14" id="KW-0245">EGF-like domain</keyword>
<evidence type="ECO:0000256" key="4">
    <source>
        <dbReference type="ARBA" id="ARBA00004251"/>
    </source>
</evidence>
<feature type="disulfide bond" evidence="32">
    <location>
        <begin position="963"/>
        <end position="975"/>
    </location>
</feature>
<feature type="repeat" description="LDL-receptor class B" evidence="33">
    <location>
        <begin position="685"/>
        <end position="728"/>
    </location>
</feature>
<feature type="disulfide bond" evidence="32">
    <location>
        <begin position="1050"/>
        <end position="1068"/>
    </location>
</feature>
<keyword evidence="19" id="KW-0732">Signal</keyword>
<dbReference type="GO" id="GO:0006897">
    <property type="term" value="P:endocytosis"/>
    <property type="evidence" value="ECO:0007669"/>
    <property type="project" value="UniProtKB-KW"/>
</dbReference>
<dbReference type="InterPro" id="IPR003961">
    <property type="entry name" value="FN3_dom"/>
</dbReference>
<evidence type="ECO:0000256" key="29">
    <source>
        <dbReference type="ARBA" id="ARBA00023329"/>
    </source>
</evidence>
<dbReference type="Proteomes" id="UP000198323">
    <property type="component" value="Unassembled WGS sequence"/>
</dbReference>
<dbReference type="GO" id="GO:0006622">
    <property type="term" value="P:protein targeting to lysosome"/>
    <property type="evidence" value="ECO:0007669"/>
    <property type="project" value="TreeGrafter"/>
</dbReference>